<dbReference type="GO" id="GO:0008168">
    <property type="term" value="F:methyltransferase activity"/>
    <property type="evidence" value="ECO:0007669"/>
    <property type="project" value="UniProtKB-UniRule"/>
</dbReference>
<feature type="binding site" evidence="3 4">
    <location>
        <position position="273"/>
    </location>
    <ligand>
        <name>Zn(2+)</name>
        <dbReference type="ChEBI" id="CHEBI:29105"/>
    </ligand>
</feature>
<dbReference type="PANTHER" id="PTHR11103">
    <property type="entry name" value="SLR1189 PROTEIN"/>
    <property type="match status" value="1"/>
</dbReference>
<keyword evidence="1 4" id="KW-0489">Methyltransferase</keyword>
<comment type="cofactor">
    <cofactor evidence="3">
        <name>Zn(2+)</name>
        <dbReference type="ChEBI" id="CHEBI:29105"/>
    </cofactor>
    <text evidence="3">Binds 1 zinc ion per subunit.</text>
</comment>
<dbReference type="SUPFAM" id="SSF82282">
    <property type="entry name" value="Homocysteine S-methyltransferase"/>
    <property type="match status" value="1"/>
</dbReference>
<dbReference type="AlphaFoldDB" id="A0A6C2UF94"/>
<dbReference type="Gene3D" id="3.20.20.330">
    <property type="entry name" value="Homocysteine-binding-like domain"/>
    <property type="match status" value="1"/>
</dbReference>
<dbReference type="InterPro" id="IPR003726">
    <property type="entry name" value="HCY_dom"/>
</dbReference>
<evidence type="ECO:0000313" key="7">
    <source>
        <dbReference type="Proteomes" id="UP000346198"/>
    </source>
</evidence>
<keyword evidence="3 4" id="KW-0479">Metal-binding</keyword>
<feature type="binding site" evidence="3 4">
    <location>
        <position position="274"/>
    </location>
    <ligand>
        <name>Zn(2+)</name>
        <dbReference type="ChEBI" id="CHEBI:29105"/>
    </ligand>
</feature>
<gene>
    <name evidence="6" type="primary">yitJ_1</name>
    <name evidence="6" type="ORF">SCARR_00248</name>
</gene>
<dbReference type="PROSITE" id="PS50970">
    <property type="entry name" value="HCY"/>
    <property type="match status" value="1"/>
</dbReference>
<dbReference type="GO" id="GO:0032259">
    <property type="term" value="P:methylation"/>
    <property type="evidence" value="ECO:0007669"/>
    <property type="project" value="UniProtKB-KW"/>
</dbReference>
<dbReference type="EMBL" id="CAAHFH010000001">
    <property type="protein sequence ID" value="VGO18197.1"/>
    <property type="molecule type" value="Genomic_DNA"/>
</dbReference>
<feature type="binding site" evidence="3 4">
    <location>
        <position position="208"/>
    </location>
    <ligand>
        <name>Zn(2+)</name>
        <dbReference type="ChEBI" id="CHEBI:29105"/>
    </ligand>
</feature>
<evidence type="ECO:0000256" key="4">
    <source>
        <dbReference type="PROSITE-ProRule" id="PRU00333"/>
    </source>
</evidence>
<dbReference type="GO" id="GO:0009086">
    <property type="term" value="P:methionine biosynthetic process"/>
    <property type="evidence" value="ECO:0007669"/>
    <property type="project" value="InterPro"/>
</dbReference>
<name>A0A6C2UF94_9BACT</name>
<dbReference type="PANTHER" id="PTHR11103:SF18">
    <property type="entry name" value="SLR1189 PROTEIN"/>
    <property type="match status" value="1"/>
</dbReference>
<accession>A0A6C2UF94</accession>
<dbReference type="Pfam" id="PF02574">
    <property type="entry name" value="S-methyl_trans"/>
    <property type="match status" value="1"/>
</dbReference>
<dbReference type="RefSeq" id="WP_136059703.1">
    <property type="nucleotide sequence ID" value="NZ_CAAHFH010000001.1"/>
</dbReference>
<evidence type="ECO:0000256" key="2">
    <source>
        <dbReference type="ARBA" id="ARBA00022679"/>
    </source>
</evidence>
<organism evidence="6 7">
    <name type="scientific">Pontiella sulfatireligans</name>
    <dbReference type="NCBI Taxonomy" id="2750658"/>
    <lineage>
        <taxon>Bacteria</taxon>
        <taxon>Pseudomonadati</taxon>
        <taxon>Kiritimatiellota</taxon>
        <taxon>Kiritimatiellia</taxon>
        <taxon>Kiritimatiellales</taxon>
        <taxon>Pontiellaceae</taxon>
        <taxon>Pontiella</taxon>
    </lineage>
</organism>
<dbReference type="InterPro" id="IPR036589">
    <property type="entry name" value="HCY_dom_sf"/>
</dbReference>
<dbReference type="Proteomes" id="UP000346198">
    <property type="component" value="Unassembled WGS sequence"/>
</dbReference>
<protein>
    <submittedName>
        <fullName evidence="6">Bifunctional homocysteine S-methyltransferase/5,10-methylenetetrahydrofolate reductase</fullName>
    </submittedName>
</protein>
<dbReference type="GO" id="GO:0008270">
    <property type="term" value="F:zinc ion binding"/>
    <property type="evidence" value="ECO:0007669"/>
    <property type="project" value="InterPro"/>
</dbReference>
<evidence type="ECO:0000313" key="6">
    <source>
        <dbReference type="EMBL" id="VGO18197.1"/>
    </source>
</evidence>
<reference evidence="6 7" key="1">
    <citation type="submission" date="2019-04" db="EMBL/GenBank/DDBJ databases">
        <authorList>
            <person name="Van Vliet M D."/>
        </authorList>
    </citation>
    <scope>NUCLEOTIDE SEQUENCE [LARGE SCALE GENOMIC DNA]</scope>
    <source>
        <strain evidence="6 7">F21</strain>
    </source>
</reference>
<proteinExistence type="predicted"/>
<evidence type="ECO:0000256" key="1">
    <source>
        <dbReference type="ARBA" id="ARBA00022603"/>
    </source>
</evidence>
<dbReference type="InterPro" id="IPR017226">
    <property type="entry name" value="BHMT-like"/>
</dbReference>
<dbReference type="PIRSF" id="PIRSF037505">
    <property type="entry name" value="Betaine_HMT"/>
    <property type="match status" value="1"/>
</dbReference>
<feature type="domain" description="Hcy-binding" evidence="5">
    <location>
        <begin position="2"/>
        <end position="288"/>
    </location>
</feature>
<keyword evidence="2 4" id="KW-0808">Transferase</keyword>
<keyword evidence="7" id="KW-1185">Reference proteome</keyword>
<keyword evidence="3 4" id="KW-0862">Zinc</keyword>
<sequence>MHQTIEKLLNERPVIIDGAWGTELQKQGLKPGESPEALNLERPEIVEAVAAAYVEAGSRIIITNTFGGTRFTLERHRLADRVAEVNRAGAEISKRAAGDKALVFASVGPTGKMLMMEEVTEEEMLDAFTEQAQALATGGADGLVIETMSDLEEAKIALQACKATGLPVVASMVYDAGADFDRTMMGTTVEQATRELTEAGADVIGSNCGQGIEGFVKLCASMKANTDLPIWIKGNAGLPVMVDGKAIYKTTPDEFTSFAQPLLDAGADFIGGCCGTSPDFIRALKTALN</sequence>
<evidence type="ECO:0000256" key="3">
    <source>
        <dbReference type="PIRSR" id="PIRSR037505-2"/>
    </source>
</evidence>
<evidence type="ECO:0000259" key="5">
    <source>
        <dbReference type="PROSITE" id="PS50970"/>
    </source>
</evidence>